<dbReference type="InterPro" id="IPR041851">
    <property type="entry name" value="RecD_N_sf"/>
</dbReference>
<gene>
    <name evidence="11 15" type="primary">recD</name>
    <name evidence="15" type="ORF">QC820_00015</name>
</gene>
<keyword evidence="10 11" id="KW-0413">Isomerase</keyword>
<comment type="miscellaneous">
    <text evidence="11">In the RecBCD complex, RecB has a slow 3'-5' helicase, an exonuclease activity and loads RecA onto ssDNA, RecD has a fast 5'-3' helicase activity, while RecC stimulates the ATPase and processivity of the RecB helicase and contributes to recognition of the Chi site.</text>
</comment>
<sequence>MSDHSPTAETTPNEAAGAEALHDSAALFALLDRWVARGWLRALDRAFAAFLSREVPDAPAPLLLAAALASHQLGRGHVCLDLERTLAEPDLALSLPPEGDSLEDPPPLPSALLGELSLAGWQASLEHPLIVGHGPGSTPLVLDGTRLYLRRYWHHEREIRHHISTKLGKSDDACRSTAPPTVRRIDDGADRRPAEATHTAETETLSAALTALFPASPQLDWQKTACALAARSPFAVITGGPGTGKTTTVVKLLALLQTLALGEGRRALRIRLAAPTGKAAARLNESIAGQVSSLQLEGLAPLLAAPEKPEGSNPLWEPDLSAKKAASEFDIESLRRAIPTEVTTLHRLLGSRPDTRHFRHHARHPLPLDVLVVDEASMVDVEMMAALLDALPPRARLVLLGDKDQLASVEAGSVLGDLCARAEGGHYRPETADWLAEATGQALPPEMIDPAGAPLDQAIAMLRVSHRFDAASGIGRLAEAVNRDSAGREKRTAIREVLGHGYADLSHLKLETDRDRGLERLVVSGHPAGFPDRGKSAGEGRAVNGKTLPPPVGYRHYLEVMRSLDAMKRTAPAASPDGEVDREALDDWARAVLAAHSQFQLLCALRRGPWGVEGLNERIRAALEKEGLIDTGDGRRLWYPGRPVLVTRNDYGLGLMNGDIGITLALPQPSGEGAAHRGPALRVAFPAGDGSGRIKWVLPSRLQAVETVFAMTVHKSQGSEFTHTALLLPDAPNPILTRELVYTGITRARHWLTLVETGRGQLLDAVDRRVMRVSGLGAG</sequence>
<accession>A0ABU1GHV8</accession>
<feature type="region of interest" description="Disordered" evidence="12">
    <location>
        <begin position="524"/>
        <end position="548"/>
    </location>
</feature>
<dbReference type="Pfam" id="PF13538">
    <property type="entry name" value="UvrD_C_2"/>
    <property type="match status" value="1"/>
</dbReference>
<keyword evidence="1 11" id="KW-0540">Nuclease</keyword>
<evidence type="ECO:0000259" key="13">
    <source>
        <dbReference type="Pfam" id="PF13538"/>
    </source>
</evidence>
<feature type="domain" description="RecBCD enzyme subunit RecD N-terminal" evidence="14">
    <location>
        <begin position="37"/>
        <end position="148"/>
    </location>
</feature>
<evidence type="ECO:0000256" key="10">
    <source>
        <dbReference type="ARBA" id="ARBA00023235"/>
    </source>
</evidence>
<evidence type="ECO:0000256" key="9">
    <source>
        <dbReference type="ARBA" id="ARBA00023204"/>
    </source>
</evidence>
<feature type="binding site" evidence="11">
    <location>
        <begin position="239"/>
        <end position="246"/>
    </location>
    <ligand>
        <name>ATP</name>
        <dbReference type="ChEBI" id="CHEBI:30616"/>
    </ligand>
</feature>
<dbReference type="Pfam" id="PF21185">
    <property type="entry name" value="RecD_N"/>
    <property type="match status" value="1"/>
</dbReference>
<evidence type="ECO:0000256" key="1">
    <source>
        <dbReference type="ARBA" id="ARBA00022722"/>
    </source>
</evidence>
<keyword evidence="9 11" id="KW-0234">DNA repair</keyword>
<dbReference type="CDD" id="cd17933">
    <property type="entry name" value="DEXSc_RecD-like"/>
    <property type="match status" value="1"/>
</dbReference>
<evidence type="ECO:0000256" key="12">
    <source>
        <dbReference type="SAM" id="MobiDB-lite"/>
    </source>
</evidence>
<dbReference type="InterPro" id="IPR049550">
    <property type="entry name" value="RecD_N"/>
</dbReference>
<dbReference type="GO" id="GO:0008854">
    <property type="term" value="F:exodeoxyribonuclease V activity"/>
    <property type="evidence" value="ECO:0007669"/>
    <property type="project" value="UniProtKB-EC"/>
</dbReference>
<dbReference type="InterPro" id="IPR027785">
    <property type="entry name" value="UvrD-like_helicase_C"/>
</dbReference>
<dbReference type="Gene3D" id="1.10.10.1020">
    <property type="entry name" value="RecBCD complex, subunit RecD, N-terminal domain"/>
    <property type="match status" value="1"/>
</dbReference>
<dbReference type="EMBL" id="JARWAL010000001">
    <property type="protein sequence ID" value="MDR5891182.1"/>
    <property type="molecule type" value="Genomic_DNA"/>
</dbReference>
<keyword evidence="3 11" id="KW-0227">DNA damage</keyword>
<keyword evidence="7 11" id="KW-0067">ATP-binding</keyword>
<dbReference type="RefSeq" id="WP_309635286.1">
    <property type="nucleotide sequence ID" value="NZ_JARWAL010000001.1"/>
</dbReference>
<dbReference type="InterPro" id="IPR050534">
    <property type="entry name" value="Coronavir_polyprotein_1ab"/>
</dbReference>
<name>A0ABU1GHV8_9GAMM</name>
<evidence type="ECO:0000256" key="7">
    <source>
        <dbReference type="ARBA" id="ARBA00022840"/>
    </source>
</evidence>
<dbReference type="InterPro" id="IPR027417">
    <property type="entry name" value="P-loop_NTPase"/>
</dbReference>
<dbReference type="NCBIfam" id="TIGR01447">
    <property type="entry name" value="recD"/>
    <property type="match status" value="1"/>
</dbReference>
<evidence type="ECO:0000256" key="11">
    <source>
        <dbReference type="HAMAP-Rule" id="MF_01487"/>
    </source>
</evidence>
<dbReference type="HAMAP" id="MF_01487">
    <property type="entry name" value="RecD"/>
    <property type="match status" value="1"/>
</dbReference>
<evidence type="ECO:0000259" key="14">
    <source>
        <dbReference type="Pfam" id="PF21185"/>
    </source>
</evidence>
<evidence type="ECO:0000256" key="8">
    <source>
        <dbReference type="ARBA" id="ARBA00023125"/>
    </source>
</evidence>
<reference evidence="15 16" key="1">
    <citation type="submission" date="2023-04" db="EMBL/GenBank/DDBJ databases">
        <title>A long-awaited taxogenomic arrangement of the family Halomonadaceae.</title>
        <authorList>
            <person name="De La Haba R."/>
            <person name="Chuvochina M."/>
            <person name="Wittouck S."/>
            <person name="Arahal D.R."/>
            <person name="Sanchez-Porro C."/>
            <person name="Hugenholtz P."/>
            <person name="Ventosa A."/>
        </authorList>
    </citation>
    <scope>NUCLEOTIDE SEQUENCE [LARGE SCALE GENOMIC DNA]</scope>
    <source>
        <strain evidence="15 16">DSM 17332</strain>
    </source>
</reference>
<dbReference type="Pfam" id="PF13245">
    <property type="entry name" value="AAA_19"/>
    <property type="match status" value="1"/>
</dbReference>
<feature type="domain" description="UvrD-like helicase C-terminal" evidence="13">
    <location>
        <begin position="708"/>
        <end position="755"/>
    </location>
</feature>
<keyword evidence="16" id="KW-1185">Reference proteome</keyword>
<comment type="catalytic activity">
    <reaction evidence="11">
        <text>ATP + H2O = ADP + phosphate + H(+)</text>
        <dbReference type="Rhea" id="RHEA:13065"/>
        <dbReference type="ChEBI" id="CHEBI:15377"/>
        <dbReference type="ChEBI" id="CHEBI:15378"/>
        <dbReference type="ChEBI" id="CHEBI:30616"/>
        <dbReference type="ChEBI" id="CHEBI:43474"/>
        <dbReference type="ChEBI" id="CHEBI:456216"/>
        <dbReference type="EC" id="5.6.2.3"/>
    </reaction>
</comment>
<keyword evidence="6 11" id="KW-0269">Exonuclease</keyword>
<dbReference type="SUPFAM" id="SSF52540">
    <property type="entry name" value="P-loop containing nucleoside triphosphate hydrolases"/>
    <property type="match status" value="2"/>
</dbReference>
<evidence type="ECO:0000256" key="4">
    <source>
        <dbReference type="ARBA" id="ARBA00022801"/>
    </source>
</evidence>
<evidence type="ECO:0000313" key="16">
    <source>
        <dbReference type="Proteomes" id="UP001252270"/>
    </source>
</evidence>
<evidence type="ECO:0000256" key="3">
    <source>
        <dbReference type="ARBA" id="ARBA00022763"/>
    </source>
</evidence>
<evidence type="ECO:0000256" key="5">
    <source>
        <dbReference type="ARBA" id="ARBA00022806"/>
    </source>
</evidence>
<dbReference type="Proteomes" id="UP001252270">
    <property type="component" value="Unassembled WGS sequence"/>
</dbReference>
<dbReference type="PANTHER" id="PTHR43788">
    <property type="entry name" value="DNA2/NAM7 HELICASE FAMILY MEMBER"/>
    <property type="match status" value="1"/>
</dbReference>
<keyword evidence="4 11" id="KW-0378">Hydrolase</keyword>
<dbReference type="Gene3D" id="3.40.50.300">
    <property type="entry name" value="P-loop containing nucleotide triphosphate hydrolases"/>
    <property type="match status" value="3"/>
</dbReference>
<evidence type="ECO:0000256" key="2">
    <source>
        <dbReference type="ARBA" id="ARBA00022741"/>
    </source>
</evidence>
<proteinExistence type="inferred from homology"/>
<dbReference type="CDD" id="cd18809">
    <property type="entry name" value="SF1_C_RecD"/>
    <property type="match status" value="1"/>
</dbReference>
<comment type="caution">
    <text evidence="15">The sequence shown here is derived from an EMBL/GenBank/DDBJ whole genome shotgun (WGS) entry which is preliminary data.</text>
</comment>
<dbReference type="EC" id="5.6.2.3" evidence="11"/>
<organism evidence="15 16">
    <name type="scientific">Halomonas mongoliensis</name>
    <dbReference type="NCBI Taxonomy" id="321265"/>
    <lineage>
        <taxon>Bacteria</taxon>
        <taxon>Pseudomonadati</taxon>
        <taxon>Pseudomonadota</taxon>
        <taxon>Gammaproteobacteria</taxon>
        <taxon>Oceanospirillales</taxon>
        <taxon>Halomonadaceae</taxon>
        <taxon>Halomonas</taxon>
    </lineage>
</organism>
<dbReference type="InterPro" id="IPR006344">
    <property type="entry name" value="RecD"/>
</dbReference>
<comment type="subunit">
    <text evidence="11">Heterotrimer of RecB, RecC and RecD. All subunits contribute to DNA-binding.</text>
</comment>
<feature type="compositionally biased region" description="Basic and acidic residues" evidence="12">
    <location>
        <begin position="183"/>
        <end position="201"/>
    </location>
</feature>
<keyword evidence="5 11" id="KW-0347">Helicase</keyword>
<keyword evidence="2 11" id="KW-0547">Nucleotide-binding</keyword>
<feature type="region of interest" description="Disordered" evidence="12">
    <location>
        <begin position="169"/>
        <end position="201"/>
    </location>
</feature>
<evidence type="ECO:0000256" key="6">
    <source>
        <dbReference type="ARBA" id="ARBA00022839"/>
    </source>
</evidence>
<evidence type="ECO:0000313" key="15">
    <source>
        <dbReference type="EMBL" id="MDR5891182.1"/>
    </source>
</evidence>
<comment type="similarity">
    <text evidence="11">Belongs to the RecD family.</text>
</comment>
<comment type="function">
    <text evidence="11">A helicase/nuclease that prepares dsDNA breaks (DSB) for recombinational DNA repair. Binds to DSBs and unwinds DNA via a highly rapid and processive ATP-dependent bidirectional helicase activity. Unwinds dsDNA until it encounters a Chi (crossover hotspot instigator) sequence from the 3' direction. Cuts ssDNA a few nucleotides 3' to the Chi site. The properties and activities of the enzyme are changed at Chi. The Chi-altered holoenzyme produces a long 3'-ssDNA overhang and facilitates RecA-binding to the ssDNA for homologous DNA recombination and repair. Holoenzyme degrades any linearized DNA that is unable to undergo homologous recombination. In the holoenzyme this subunit has ssDNA-dependent ATPase and 5'-3' helicase activity. When added to pre-assembled RecBC greatly stimulates nuclease activity and augments holoenzyme processivity. Negatively regulates the RecA-loading ability of RecBCD.</text>
</comment>
<protein>
    <recommendedName>
        <fullName evidence="11">RecBCD enzyme subunit RecD</fullName>
        <ecNumber evidence="11">5.6.2.3</ecNumber>
    </recommendedName>
    <alternativeName>
        <fullName evidence="11">DNA 5'-3' helicase subunit RecD</fullName>
    </alternativeName>
    <alternativeName>
        <fullName evidence="11">Exonuclease V subunit RecD</fullName>
        <shortName evidence="11">ExoV subunit RecD</shortName>
    </alternativeName>
    <alternativeName>
        <fullName evidence="11">Helicase/nuclease RecBCD subunit RecD</fullName>
    </alternativeName>
</protein>
<dbReference type="PANTHER" id="PTHR43788:SF6">
    <property type="entry name" value="DNA HELICASE B"/>
    <property type="match status" value="1"/>
</dbReference>
<keyword evidence="8 11" id="KW-0238">DNA-binding</keyword>